<evidence type="ECO:0000259" key="1">
    <source>
        <dbReference type="Pfam" id="PF06568"/>
    </source>
</evidence>
<dbReference type="EMBL" id="FTOG01000005">
    <property type="protein sequence ID" value="SIS83262.1"/>
    <property type="molecule type" value="Genomic_DNA"/>
</dbReference>
<dbReference type="OrthoDB" id="8420205at2"/>
<accession>A0A1N7MB53</accession>
<dbReference type="InterPro" id="IPR009506">
    <property type="entry name" value="YjiS-like"/>
</dbReference>
<evidence type="ECO:0000313" key="2">
    <source>
        <dbReference type="EMBL" id="SIS83262.1"/>
    </source>
</evidence>
<dbReference type="Proteomes" id="UP000186221">
    <property type="component" value="Unassembled WGS sequence"/>
</dbReference>
<dbReference type="AlphaFoldDB" id="A0A1N7MB53"/>
<gene>
    <name evidence="2" type="ORF">SAMN05421580_105234</name>
</gene>
<feature type="domain" description="YjiS-like" evidence="1">
    <location>
        <begin position="31"/>
        <end position="60"/>
    </location>
</feature>
<reference evidence="3" key="1">
    <citation type="submission" date="2017-01" db="EMBL/GenBank/DDBJ databases">
        <authorList>
            <person name="Varghese N."/>
            <person name="Submissions S."/>
        </authorList>
    </citation>
    <scope>NUCLEOTIDE SEQUENCE [LARGE SCALE GENOMIC DNA]</scope>
    <source>
        <strain evidence="3">DSM 19945</strain>
    </source>
</reference>
<dbReference type="Pfam" id="PF06568">
    <property type="entry name" value="YjiS-like"/>
    <property type="match status" value="1"/>
</dbReference>
<name>A0A1N7MB53_9RHOB</name>
<sequence length="76" mass="8342">MSGLSTAAALSYPSLTLSHRPAALRPGAAVLRLVLDWMTLRTTARAMDRLDDHMRRDIGLGERLEPPTLPHTFAGF</sequence>
<proteinExistence type="predicted"/>
<organism evidence="2 3">
    <name type="scientific">Rhodobacter aestuarii</name>
    <dbReference type="NCBI Taxonomy" id="453582"/>
    <lineage>
        <taxon>Bacteria</taxon>
        <taxon>Pseudomonadati</taxon>
        <taxon>Pseudomonadota</taxon>
        <taxon>Alphaproteobacteria</taxon>
        <taxon>Rhodobacterales</taxon>
        <taxon>Rhodobacter group</taxon>
        <taxon>Rhodobacter</taxon>
    </lineage>
</organism>
<protein>
    <recommendedName>
        <fullName evidence="1">YjiS-like domain-containing protein</fullName>
    </recommendedName>
</protein>
<dbReference type="RefSeq" id="WP_076484735.1">
    <property type="nucleotide sequence ID" value="NZ_FTOG01000005.1"/>
</dbReference>
<evidence type="ECO:0000313" key="3">
    <source>
        <dbReference type="Proteomes" id="UP000186221"/>
    </source>
</evidence>
<keyword evidence="3" id="KW-1185">Reference proteome</keyword>